<dbReference type="EMBL" id="JBHSMX010000060">
    <property type="protein sequence ID" value="MFC5522938.1"/>
    <property type="molecule type" value="Genomic_DNA"/>
</dbReference>
<dbReference type="PANTHER" id="PTHR13847:SF280">
    <property type="entry name" value="D-AMINO ACID DEHYDROGENASE"/>
    <property type="match status" value="1"/>
</dbReference>
<dbReference type="InterPro" id="IPR036188">
    <property type="entry name" value="FAD/NAD-bd_sf"/>
</dbReference>
<accession>A0ABW0QED2</accession>
<dbReference type="SUPFAM" id="SSF54373">
    <property type="entry name" value="FAD-linked reductases, C-terminal domain"/>
    <property type="match status" value="1"/>
</dbReference>
<name>A0ABW0QED2_9BURK</name>
<dbReference type="PANTHER" id="PTHR13847">
    <property type="entry name" value="SARCOSINE DEHYDROGENASE-RELATED"/>
    <property type="match status" value="1"/>
</dbReference>
<evidence type="ECO:0000313" key="4">
    <source>
        <dbReference type="EMBL" id="MFC5522938.1"/>
    </source>
</evidence>
<dbReference type="Proteomes" id="UP001596084">
    <property type="component" value="Unassembled WGS sequence"/>
</dbReference>
<dbReference type="RefSeq" id="WP_068835352.1">
    <property type="nucleotide sequence ID" value="NZ_JBHSMX010000060.1"/>
</dbReference>
<evidence type="ECO:0000256" key="1">
    <source>
        <dbReference type="ARBA" id="ARBA00009410"/>
    </source>
</evidence>
<evidence type="ECO:0000313" key="5">
    <source>
        <dbReference type="Proteomes" id="UP001596084"/>
    </source>
</evidence>
<feature type="domain" description="FAD dependent oxidoreductase" evidence="3">
    <location>
        <begin position="2"/>
        <end position="400"/>
    </location>
</feature>
<evidence type="ECO:0000256" key="2">
    <source>
        <dbReference type="ARBA" id="ARBA00023002"/>
    </source>
</evidence>
<dbReference type="Gene3D" id="3.30.9.10">
    <property type="entry name" value="D-Amino Acid Oxidase, subunit A, domain 2"/>
    <property type="match status" value="1"/>
</dbReference>
<dbReference type="Pfam" id="PF01266">
    <property type="entry name" value="DAO"/>
    <property type="match status" value="1"/>
</dbReference>
<sequence>MRVIVLGAGVVGVATAYYLWRDGHRVTVVERQPGPGLETSYGNAGGLCPSFAGPWAAPGMVGKVLKMALQPNSPVRFSLWPDLERLRWVRQWAGNCNVDSFGVNKARMQRVAHYSLACLRKLAEEADLDGFDYHCNGVLQIFRTPQELELGRIAARTLQELGIPWKMLDPADASAVEPALAASSEPWIGALHLPSDASGDSHKFCTSLSAYLQARGVVFRYDTSVRALQHCGGDITGVDIGVGERLEADAYVVALGSQAPSLLRPLGLRLPVYPLKGYSITVPIVDDALAPHVAIMDEHHKIMVSRLGDRIRVAGMAELVGHDLQLQDDRRALLMRLTRELLPNGLDFARTEFWAGLRPMTPDGPPVLGPTRIGRLFLNGGHGSNGWTQACGTSRIVADMVSGRQPEIDTEGLTAGRFGMGYP</sequence>
<evidence type="ECO:0000259" key="3">
    <source>
        <dbReference type="Pfam" id="PF01266"/>
    </source>
</evidence>
<gene>
    <name evidence="4" type="ORF">ACFPP7_18780</name>
</gene>
<keyword evidence="2 4" id="KW-0560">Oxidoreductase</keyword>
<comment type="caution">
    <text evidence="4">The sequence shown here is derived from an EMBL/GenBank/DDBJ whole genome shotgun (WGS) entry which is preliminary data.</text>
</comment>
<protein>
    <submittedName>
        <fullName evidence="4">D-amino acid dehydrogenase</fullName>
        <ecNumber evidence="4">1.4.99.-</ecNumber>
    </submittedName>
</protein>
<dbReference type="SUPFAM" id="SSF51905">
    <property type="entry name" value="FAD/NAD(P)-binding domain"/>
    <property type="match status" value="1"/>
</dbReference>
<dbReference type="NCBIfam" id="NF001933">
    <property type="entry name" value="PRK00711.1"/>
    <property type="match status" value="1"/>
</dbReference>
<dbReference type="EC" id="1.4.99.-" evidence="4"/>
<dbReference type="GO" id="GO:0016491">
    <property type="term" value="F:oxidoreductase activity"/>
    <property type="evidence" value="ECO:0007669"/>
    <property type="project" value="UniProtKB-KW"/>
</dbReference>
<organism evidence="4 5">
    <name type="scientific">Polaromonas jejuensis</name>
    <dbReference type="NCBI Taxonomy" id="457502"/>
    <lineage>
        <taxon>Bacteria</taxon>
        <taxon>Pseudomonadati</taxon>
        <taxon>Pseudomonadota</taxon>
        <taxon>Betaproteobacteria</taxon>
        <taxon>Burkholderiales</taxon>
        <taxon>Comamonadaceae</taxon>
        <taxon>Polaromonas</taxon>
    </lineage>
</organism>
<dbReference type="InterPro" id="IPR006076">
    <property type="entry name" value="FAD-dep_OxRdtase"/>
</dbReference>
<dbReference type="Gene3D" id="3.50.50.60">
    <property type="entry name" value="FAD/NAD(P)-binding domain"/>
    <property type="match status" value="2"/>
</dbReference>
<comment type="similarity">
    <text evidence="1">Belongs to the DadA oxidoreductase family.</text>
</comment>
<keyword evidence="5" id="KW-1185">Reference proteome</keyword>
<reference evidence="5" key="1">
    <citation type="journal article" date="2019" name="Int. J. Syst. Evol. Microbiol.">
        <title>The Global Catalogue of Microorganisms (GCM) 10K type strain sequencing project: providing services to taxonomists for standard genome sequencing and annotation.</title>
        <authorList>
            <consortium name="The Broad Institute Genomics Platform"/>
            <consortium name="The Broad Institute Genome Sequencing Center for Infectious Disease"/>
            <person name="Wu L."/>
            <person name="Ma J."/>
        </authorList>
    </citation>
    <scope>NUCLEOTIDE SEQUENCE [LARGE SCALE GENOMIC DNA]</scope>
    <source>
        <strain evidence="5">CGMCC 4.7277</strain>
    </source>
</reference>
<proteinExistence type="inferred from homology"/>